<evidence type="ECO:0000313" key="8">
    <source>
        <dbReference type="Proteomes" id="UP000184080"/>
    </source>
</evidence>
<gene>
    <name evidence="7" type="ORF">SAMN05444401_0038</name>
</gene>
<keyword evidence="8" id="KW-1185">Reference proteome</keyword>
<dbReference type="OrthoDB" id="9792278at2"/>
<evidence type="ECO:0000259" key="6">
    <source>
        <dbReference type="Pfam" id="PF01048"/>
    </source>
</evidence>
<dbReference type="GO" id="GO:0019284">
    <property type="term" value="P:L-methionine salvage from S-adenosylmethionine"/>
    <property type="evidence" value="ECO:0007669"/>
    <property type="project" value="TreeGrafter"/>
</dbReference>
<organism evidence="7 8">
    <name type="scientific">Clostridium amylolyticum</name>
    <dbReference type="NCBI Taxonomy" id="1121298"/>
    <lineage>
        <taxon>Bacteria</taxon>
        <taxon>Bacillati</taxon>
        <taxon>Bacillota</taxon>
        <taxon>Clostridia</taxon>
        <taxon>Eubacteriales</taxon>
        <taxon>Clostridiaceae</taxon>
        <taxon>Clostridium</taxon>
    </lineage>
</organism>
<dbReference type="PANTHER" id="PTHR46832:SF1">
    <property type="entry name" value="5'-METHYLTHIOADENOSINE_S-ADENOSYLHOMOCYSTEINE NUCLEOSIDASE"/>
    <property type="match status" value="1"/>
</dbReference>
<evidence type="ECO:0000256" key="5">
    <source>
        <dbReference type="ARBA" id="ARBA00023167"/>
    </source>
</evidence>
<dbReference type="Proteomes" id="UP000184080">
    <property type="component" value="Unassembled WGS sequence"/>
</dbReference>
<keyword evidence="3" id="KW-0028">Amino-acid biosynthesis</keyword>
<sequence length="234" mass="26039">MRIGVIGPTEKEIMPFISKISNSKISEYAMLKFYSGVYEGIEVVSVLCGVCKVNAAIATQILIDKFEVTHIVLTGVAGALNRNLGIGDIVISSEVCYHDVARGILTEYHPWMEDIYIKADTRLMKLCKDVAKSILNPIQWHIGRIITGEAFITHNERENLIEKFDPLCVDMESASVAHTCYVNNIPFIIIRSMSDNADENGSEAFESNMERAALNSIKLVEGLLKKLGRSLNEE</sequence>
<dbReference type="Pfam" id="PF01048">
    <property type="entry name" value="PNP_UDP_1"/>
    <property type="match status" value="1"/>
</dbReference>
<reference evidence="7 8" key="1">
    <citation type="submission" date="2016-11" db="EMBL/GenBank/DDBJ databases">
        <authorList>
            <person name="Jaros S."/>
            <person name="Januszkiewicz K."/>
            <person name="Wedrychowicz H."/>
        </authorList>
    </citation>
    <scope>NUCLEOTIDE SEQUENCE [LARGE SCALE GENOMIC DNA]</scope>
    <source>
        <strain evidence="7 8">DSM 21864</strain>
    </source>
</reference>
<keyword evidence="4" id="KW-0378">Hydrolase</keyword>
<evidence type="ECO:0000313" key="7">
    <source>
        <dbReference type="EMBL" id="SHJ89476.1"/>
    </source>
</evidence>
<dbReference type="GO" id="GO:0008782">
    <property type="term" value="F:adenosylhomocysteine nucleosidase activity"/>
    <property type="evidence" value="ECO:0007669"/>
    <property type="project" value="UniProtKB-EC"/>
</dbReference>
<dbReference type="PANTHER" id="PTHR46832">
    <property type="entry name" value="5'-METHYLTHIOADENOSINE/S-ADENOSYLHOMOCYSTEINE NUCLEOSIDASE"/>
    <property type="match status" value="1"/>
</dbReference>
<dbReference type="GO" id="GO:0008930">
    <property type="term" value="F:methylthioadenosine nucleosidase activity"/>
    <property type="evidence" value="ECO:0007669"/>
    <property type="project" value="InterPro"/>
</dbReference>
<feature type="domain" description="Nucleoside phosphorylase" evidence="6">
    <location>
        <begin position="2"/>
        <end position="224"/>
    </location>
</feature>
<evidence type="ECO:0000256" key="3">
    <source>
        <dbReference type="ARBA" id="ARBA00022605"/>
    </source>
</evidence>
<dbReference type="EC" id="3.2.2.9" evidence="2"/>
<accession>A0A1M6N1H5</accession>
<dbReference type="RefSeq" id="WP_073011519.1">
    <property type="nucleotide sequence ID" value="NZ_FQZO01000010.1"/>
</dbReference>
<dbReference type="NCBIfam" id="TIGR01704">
    <property type="entry name" value="MTA_SAH-Nsdase"/>
    <property type="match status" value="1"/>
</dbReference>
<dbReference type="UniPathway" id="UPA00904">
    <property type="reaction ID" value="UER00871"/>
</dbReference>
<evidence type="ECO:0000256" key="1">
    <source>
        <dbReference type="ARBA" id="ARBA00004945"/>
    </source>
</evidence>
<keyword evidence="5" id="KW-0486">Methionine biosynthesis</keyword>
<dbReference type="GO" id="GO:0019509">
    <property type="term" value="P:L-methionine salvage from methylthioadenosine"/>
    <property type="evidence" value="ECO:0007669"/>
    <property type="project" value="UniProtKB-UniPathway"/>
</dbReference>
<dbReference type="InterPro" id="IPR010049">
    <property type="entry name" value="MTA_SAH_Nsdase"/>
</dbReference>
<comment type="pathway">
    <text evidence="1">Amino-acid biosynthesis; L-methionine biosynthesis via salvage pathway; S-methyl-5-thio-alpha-D-ribose 1-phosphate from S-methyl-5'-thioadenosine (hydrolase route): step 1/2.</text>
</comment>
<dbReference type="GO" id="GO:0009164">
    <property type="term" value="P:nucleoside catabolic process"/>
    <property type="evidence" value="ECO:0007669"/>
    <property type="project" value="InterPro"/>
</dbReference>
<dbReference type="STRING" id="1121298.SAMN05444401_0038"/>
<dbReference type="SUPFAM" id="SSF53167">
    <property type="entry name" value="Purine and uridine phosphorylases"/>
    <property type="match status" value="1"/>
</dbReference>
<dbReference type="InterPro" id="IPR000845">
    <property type="entry name" value="Nucleoside_phosphorylase_d"/>
</dbReference>
<proteinExistence type="predicted"/>
<dbReference type="GO" id="GO:0005829">
    <property type="term" value="C:cytosol"/>
    <property type="evidence" value="ECO:0007669"/>
    <property type="project" value="TreeGrafter"/>
</dbReference>
<dbReference type="CDD" id="cd09008">
    <property type="entry name" value="MTAN"/>
    <property type="match status" value="1"/>
</dbReference>
<name>A0A1M6N1H5_9CLOT</name>
<dbReference type="AlphaFoldDB" id="A0A1M6N1H5"/>
<dbReference type="InterPro" id="IPR035994">
    <property type="entry name" value="Nucleoside_phosphorylase_sf"/>
</dbReference>
<dbReference type="Gene3D" id="3.40.50.1580">
    <property type="entry name" value="Nucleoside phosphorylase domain"/>
    <property type="match status" value="1"/>
</dbReference>
<protein>
    <recommendedName>
        <fullName evidence="2">adenosylhomocysteine nucleosidase</fullName>
        <ecNumber evidence="2">3.2.2.9</ecNumber>
    </recommendedName>
</protein>
<dbReference type="NCBIfam" id="NF004079">
    <property type="entry name" value="PRK05584.1"/>
    <property type="match status" value="1"/>
</dbReference>
<evidence type="ECO:0000256" key="2">
    <source>
        <dbReference type="ARBA" id="ARBA00011974"/>
    </source>
</evidence>
<dbReference type="EMBL" id="FQZO01000010">
    <property type="protein sequence ID" value="SHJ89476.1"/>
    <property type="molecule type" value="Genomic_DNA"/>
</dbReference>
<evidence type="ECO:0000256" key="4">
    <source>
        <dbReference type="ARBA" id="ARBA00022801"/>
    </source>
</evidence>